<name>A0ABW9DVR3_9BURK</name>
<evidence type="ECO:0000313" key="1">
    <source>
        <dbReference type="EMBL" id="MFM0638091.1"/>
    </source>
</evidence>
<comment type="caution">
    <text evidence="1">The sequence shown here is derived from an EMBL/GenBank/DDBJ whole genome shotgun (WGS) entry which is preliminary data.</text>
</comment>
<dbReference type="InterPro" id="IPR004929">
    <property type="entry name" value="I-spanin"/>
</dbReference>
<accession>A0ABW9DVR3</accession>
<sequence length="179" mass="18561">MNGYFITGIAAGLLGLAIGAGTTHELDANHYGAQLASEKAAHAADIAKVNAEDAQQLATALSKQQAAEGRVATVEQQFNTEVSNHAKDNLAYQSRLASGAERVRVRVTGCVPPTAADKSTTPAGSVDGRAAYADLDPTIATGIVQVTADDQREIDKLKALQAYIAALQQQGFIAAPTSQ</sequence>
<proteinExistence type="predicted"/>
<dbReference type="Pfam" id="PF03245">
    <property type="entry name" value="Phage_lysis"/>
    <property type="match status" value="1"/>
</dbReference>
<dbReference type="EMBL" id="JAQQCF010000012">
    <property type="protein sequence ID" value="MFM0638091.1"/>
    <property type="molecule type" value="Genomic_DNA"/>
</dbReference>
<dbReference type="RefSeq" id="WP_408337027.1">
    <property type="nucleotide sequence ID" value="NZ_JAQQCF010000012.1"/>
</dbReference>
<dbReference type="Proteomes" id="UP001629432">
    <property type="component" value="Unassembled WGS sequence"/>
</dbReference>
<reference evidence="1 2" key="1">
    <citation type="journal article" date="2024" name="Chem. Sci.">
        <title>Discovery of megapolipeptins by genome mining of a Burkholderiales bacteria collection.</title>
        <authorList>
            <person name="Paulo B.S."/>
            <person name="Recchia M.J.J."/>
            <person name="Lee S."/>
            <person name="Fergusson C.H."/>
            <person name="Romanowski S.B."/>
            <person name="Hernandez A."/>
            <person name="Krull N."/>
            <person name="Liu D.Y."/>
            <person name="Cavanagh H."/>
            <person name="Bos A."/>
            <person name="Gray C.A."/>
            <person name="Murphy B.T."/>
            <person name="Linington R.G."/>
            <person name="Eustaquio A.S."/>
        </authorList>
    </citation>
    <scope>NUCLEOTIDE SEQUENCE [LARGE SCALE GENOMIC DNA]</scope>
    <source>
        <strain evidence="1 2">RL17-338-BIC-A</strain>
    </source>
</reference>
<protein>
    <submittedName>
        <fullName evidence="1">Lysis system i-spanin subunit Rz</fullName>
    </submittedName>
</protein>
<organism evidence="1 2">
    <name type="scientific">Paraburkholderia metrosideri</name>
    <dbReference type="NCBI Taxonomy" id="580937"/>
    <lineage>
        <taxon>Bacteria</taxon>
        <taxon>Pseudomonadati</taxon>
        <taxon>Pseudomonadota</taxon>
        <taxon>Betaproteobacteria</taxon>
        <taxon>Burkholderiales</taxon>
        <taxon>Burkholderiaceae</taxon>
        <taxon>Paraburkholderia</taxon>
    </lineage>
</organism>
<gene>
    <name evidence="1" type="ORF">PQQ63_15420</name>
</gene>
<keyword evidence="2" id="KW-1185">Reference proteome</keyword>
<evidence type="ECO:0000313" key="2">
    <source>
        <dbReference type="Proteomes" id="UP001629432"/>
    </source>
</evidence>